<keyword evidence="4" id="KW-1185">Reference proteome</keyword>
<organism evidence="3 4">
    <name type="scientific">Haematococcus lacustris</name>
    <name type="common">Green alga</name>
    <name type="synonym">Haematococcus pluvialis</name>
    <dbReference type="NCBI Taxonomy" id="44745"/>
    <lineage>
        <taxon>Eukaryota</taxon>
        <taxon>Viridiplantae</taxon>
        <taxon>Chlorophyta</taxon>
        <taxon>core chlorophytes</taxon>
        <taxon>Chlorophyceae</taxon>
        <taxon>CS clade</taxon>
        <taxon>Chlamydomonadales</taxon>
        <taxon>Haematococcaceae</taxon>
        <taxon>Haematococcus</taxon>
    </lineage>
</organism>
<protein>
    <submittedName>
        <fullName evidence="3">VWFA domain-containing protein</fullName>
    </submittedName>
</protein>
<sequence>MAECGCGGVALEALALMCKALSRLEVGQIGVLKFGGPEGAVPLHGLATPFTDAAGPGIMANLRFKQDNTIADQPMLRLMEALDHMLDSARHQGGAGGIGAGTQCGCGGVALEALALMCKALSRLEVGQIGVLKFGGPEGAVPLHGLATPFTDAAGPGIMANLRFKQDNTIADQPMLRLMEALDNMLDSARHQGGAGGIGAGTQDLAQLVLIVADGRLHEKDGLRARVRELAAKRGVCLVFIAIDSPAVVAPASLLPPGAAGQAPSQAPGQPLQPAA</sequence>
<feature type="non-terminal residue" evidence="3">
    <location>
        <position position="276"/>
    </location>
</feature>
<keyword evidence="1" id="KW-0547">Nucleotide-binding</keyword>
<dbReference type="PANTHER" id="PTHR48103:SF2">
    <property type="entry name" value="MIDASIN"/>
    <property type="match status" value="1"/>
</dbReference>
<proteinExistence type="predicted"/>
<dbReference type="EMBL" id="BLLF01004642">
    <property type="protein sequence ID" value="GFH30001.1"/>
    <property type="molecule type" value="Genomic_DNA"/>
</dbReference>
<gene>
    <name evidence="3" type="ORF">HaLaN_28767</name>
</gene>
<evidence type="ECO:0000256" key="2">
    <source>
        <dbReference type="ARBA" id="ARBA00022840"/>
    </source>
</evidence>
<dbReference type="GO" id="GO:0030687">
    <property type="term" value="C:preribosome, large subunit precursor"/>
    <property type="evidence" value="ECO:0007669"/>
    <property type="project" value="TreeGrafter"/>
</dbReference>
<dbReference type="AlphaFoldDB" id="A0A6A0ACJ3"/>
<accession>A0A6A0ACJ3</accession>
<dbReference type="Proteomes" id="UP000485058">
    <property type="component" value="Unassembled WGS sequence"/>
</dbReference>
<name>A0A6A0ACJ3_HAELA</name>
<reference evidence="3 4" key="1">
    <citation type="submission" date="2020-02" db="EMBL/GenBank/DDBJ databases">
        <title>Draft genome sequence of Haematococcus lacustris strain NIES-144.</title>
        <authorList>
            <person name="Morimoto D."/>
            <person name="Nakagawa S."/>
            <person name="Yoshida T."/>
            <person name="Sawayama S."/>
        </authorList>
    </citation>
    <scope>NUCLEOTIDE SEQUENCE [LARGE SCALE GENOMIC DNA]</scope>
    <source>
        <strain evidence="3 4">NIES-144</strain>
    </source>
</reference>
<evidence type="ECO:0000313" key="4">
    <source>
        <dbReference type="Proteomes" id="UP000485058"/>
    </source>
</evidence>
<evidence type="ECO:0000256" key="1">
    <source>
        <dbReference type="ARBA" id="ARBA00022741"/>
    </source>
</evidence>
<dbReference type="GO" id="GO:0000055">
    <property type="term" value="P:ribosomal large subunit export from nucleus"/>
    <property type="evidence" value="ECO:0007669"/>
    <property type="project" value="TreeGrafter"/>
</dbReference>
<dbReference type="GO" id="GO:0005634">
    <property type="term" value="C:nucleus"/>
    <property type="evidence" value="ECO:0007669"/>
    <property type="project" value="TreeGrafter"/>
</dbReference>
<keyword evidence="2" id="KW-0067">ATP-binding</keyword>
<feature type="non-terminal residue" evidence="3">
    <location>
        <position position="1"/>
    </location>
</feature>
<dbReference type="GO" id="GO:0000027">
    <property type="term" value="P:ribosomal large subunit assembly"/>
    <property type="evidence" value="ECO:0007669"/>
    <property type="project" value="TreeGrafter"/>
</dbReference>
<comment type="caution">
    <text evidence="3">The sequence shown here is derived from an EMBL/GenBank/DDBJ whole genome shotgun (WGS) entry which is preliminary data.</text>
</comment>
<evidence type="ECO:0000313" key="3">
    <source>
        <dbReference type="EMBL" id="GFH30001.1"/>
    </source>
</evidence>
<dbReference type="GO" id="GO:0005524">
    <property type="term" value="F:ATP binding"/>
    <property type="evidence" value="ECO:0007669"/>
    <property type="project" value="UniProtKB-KW"/>
</dbReference>
<dbReference type="PANTHER" id="PTHR48103">
    <property type="entry name" value="MIDASIN-RELATED"/>
    <property type="match status" value="1"/>
</dbReference>